<feature type="compositionally biased region" description="Basic residues" evidence="1">
    <location>
        <begin position="23"/>
        <end position="32"/>
    </location>
</feature>
<reference evidence="2" key="1">
    <citation type="submission" date="2013-11" db="EMBL/GenBank/DDBJ databases">
        <title>The Genome Sequence of Phytophthora parasitica CJ02B3.</title>
        <authorList>
            <consortium name="The Broad Institute Genomics Platform"/>
            <person name="Russ C."/>
            <person name="Tyler B."/>
            <person name="Panabieres F."/>
            <person name="Shan W."/>
            <person name="Tripathy S."/>
            <person name="Grunwald N."/>
            <person name="Machado M."/>
            <person name="Johnson C.S."/>
            <person name="Arredondo F."/>
            <person name="Hong C."/>
            <person name="Coffey M."/>
            <person name="Young S.K."/>
            <person name="Zeng Q."/>
            <person name="Gargeya S."/>
            <person name="Fitzgerald M."/>
            <person name="Abouelleil A."/>
            <person name="Alvarado L."/>
            <person name="Chapman S.B."/>
            <person name="Gainer-Dewar J."/>
            <person name="Goldberg J."/>
            <person name="Griggs A."/>
            <person name="Gujja S."/>
            <person name="Hansen M."/>
            <person name="Howarth C."/>
            <person name="Imamovic A."/>
            <person name="Ireland A."/>
            <person name="Larimer J."/>
            <person name="McCowan C."/>
            <person name="Murphy C."/>
            <person name="Pearson M."/>
            <person name="Poon T.W."/>
            <person name="Priest M."/>
            <person name="Roberts A."/>
            <person name="Saif S."/>
            <person name="Shea T."/>
            <person name="Sykes S."/>
            <person name="Wortman J."/>
            <person name="Nusbaum C."/>
            <person name="Birren B."/>
        </authorList>
    </citation>
    <scope>NUCLEOTIDE SEQUENCE [LARGE SCALE GENOMIC DNA]</scope>
    <source>
        <strain evidence="2">CJ02B3</strain>
    </source>
</reference>
<accession>W2H985</accession>
<evidence type="ECO:0000313" key="2">
    <source>
        <dbReference type="EMBL" id="ETK91155.1"/>
    </source>
</evidence>
<feature type="compositionally biased region" description="Polar residues" evidence="1">
    <location>
        <begin position="1"/>
        <end position="10"/>
    </location>
</feature>
<feature type="compositionally biased region" description="Basic and acidic residues" evidence="1">
    <location>
        <begin position="37"/>
        <end position="50"/>
    </location>
</feature>
<gene>
    <name evidence="2" type="ORF">L915_05187</name>
</gene>
<proteinExistence type="predicted"/>
<feature type="region of interest" description="Disordered" evidence="1">
    <location>
        <begin position="1"/>
        <end position="60"/>
    </location>
</feature>
<protein>
    <submittedName>
        <fullName evidence="2">Uncharacterized protein</fullName>
    </submittedName>
</protein>
<sequence>MASDESSTSEDVAGSDTSTTPRRGTRSRRAVRPGHPYAERSGEEIIERRVKPGGHTARPGFATVRITSSEHSQPWTRQIPAHHAVSTSTPNNFRPRAHSTHAEVTLVGRGGWSQQRHTTKSHGVAGCPELTGRRRANKFGAAAYAR</sequence>
<dbReference type="AlphaFoldDB" id="W2H985"/>
<organism evidence="2">
    <name type="scientific">Phytophthora nicotianae</name>
    <name type="common">Potato buckeye rot agent</name>
    <name type="synonym">Phytophthora parasitica</name>
    <dbReference type="NCBI Taxonomy" id="4792"/>
    <lineage>
        <taxon>Eukaryota</taxon>
        <taxon>Sar</taxon>
        <taxon>Stramenopiles</taxon>
        <taxon>Oomycota</taxon>
        <taxon>Peronosporomycetes</taxon>
        <taxon>Peronosporales</taxon>
        <taxon>Peronosporaceae</taxon>
        <taxon>Phytophthora</taxon>
    </lineage>
</organism>
<evidence type="ECO:0000256" key="1">
    <source>
        <dbReference type="SAM" id="MobiDB-lite"/>
    </source>
</evidence>
<name>W2H985_PHYNI</name>
<dbReference type="Proteomes" id="UP000053236">
    <property type="component" value="Unassembled WGS sequence"/>
</dbReference>
<dbReference type="EMBL" id="KI685387">
    <property type="protein sequence ID" value="ETK91155.1"/>
    <property type="molecule type" value="Genomic_DNA"/>
</dbReference>